<gene>
    <name evidence="4" type="ORF">K490DRAFT_66997</name>
</gene>
<accession>A0A9P4LXH0</accession>
<dbReference type="PANTHER" id="PTHR38790">
    <property type="entry name" value="2EXR DOMAIN-CONTAINING PROTEIN-RELATED"/>
    <property type="match status" value="1"/>
</dbReference>
<evidence type="ECO:0000256" key="2">
    <source>
        <dbReference type="SAM" id="Phobius"/>
    </source>
</evidence>
<reference evidence="4" key="1">
    <citation type="journal article" date="2020" name="Stud. Mycol.">
        <title>101 Dothideomycetes genomes: a test case for predicting lifestyles and emergence of pathogens.</title>
        <authorList>
            <person name="Haridas S."/>
            <person name="Albert R."/>
            <person name="Binder M."/>
            <person name="Bloem J."/>
            <person name="Labutti K."/>
            <person name="Salamov A."/>
            <person name="Andreopoulos B."/>
            <person name="Baker S."/>
            <person name="Barry K."/>
            <person name="Bills G."/>
            <person name="Bluhm B."/>
            <person name="Cannon C."/>
            <person name="Castanera R."/>
            <person name="Culley D."/>
            <person name="Daum C."/>
            <person name="Ezra D."/>
            <person name="Gonzalez J."/>
            <person name="Henrissat B."/>
            <person name="Kuo A."/>
            <person name="Liang C."/>
            <person name="Lipzen A."/>
            <person name="Lutzoni F."/>
            <person name="Magnuson J."/>
            <person name="Mondo S."/>
            <person name="Nolan M."/>
            <person name="Ohm R."/>
            <person name="Pangilinan J."/>
            <person name="Park H.-J."/>
            <person name="Ramirez L."/>
            <person name="Alfaro M."/>
            <person name="Sun H."/>
            <person name="Tritt A."/>
            <person name="Yoshinaga Y."/>
            <person name="Zwiers L.-H."/>
            <person name="Turgeon B."/>
            <person name="Goodwin S."/>
            <person name="Spatafora J."/>
            <person name="Crous P."/>
            <person name="Grigoriev I."/>
        </authorList>
    </citation>
    <scope>NUCLEOTIDE SEQUENCE</scope>
    <source>
        <strain evidence="4">CBS 121410</strain>
    </source>
</reference>
<protein>
    <recommendedName>
        <fullName evidence="3">DUF7730 domain-containing protein</fullName>
    </recommendedName>
</protein>
<feature type="region of interest" description="Disordered" evidence="1">
    <location>
        <begin position="49"/>
        <end position="103"/>
    </location>
</feature>
<keyword evidence="2" id="KW-0472">Membrane</keyword>
<dbReference type="Pfam" id="PF24864">
    <property type="entry name" value="DUF7730"/>
    <property type="match status" value="1"/>
</dbReference>
<evidence type="ECO:0000256" key="1">
    <source>
        <dbReference type="SAM" id="MobiDB-lite"/>
    </source>
</evidence>
<dbReference type="EMBL" id="ML978726">
    <property type="protein sequence ID" value="KAF2086071.1"/>
    <property type="molecule type" value="Genomic_DNA"/>
</dbReference>
<dbReference type="InterPro" id="IPR056632">
    <property type="entry name" value="DUF7730"/>
</dbReference>
<keyword evidence="5" id="KW-1185">Reference proteome</keyword>
<feature type="transmembrane region" description="Helical" evidence="2">
    <location>
        <begin position="7"/>
        <end position="25"/>
    </location>
</feature>
<evidence type="ECO:0000313" key="4">
    <source>
        <dbReference type="EMBL" id="KAF2086071.1"/>
    </source>
</evidence>
<dbReference type="Proteomes" id="UP000799776">
    <property type="component" value="Unassembled WGS sequence"/>
</dbReference>
<organism evidence="4 5">
    <name type="scientific">Saccharata proteae CBS 121410</name>
    <dbReference type="NCBI Taxonomy" id="1314787"/>
    <lineage>
        <taxon>Eukaryota</taxon>
        <taxon>Fungi</taxon>
        <taxon>Dikarya</taxon>
        <taxon>Ascomycota</taxon>
        <taxon>Pezizomycotina</taxon>
        <taxon>Dothideomycetes</taxon>
        <taxon>Dothideomycetes incertae sedis</taxon>
        <taxon>Botryosphaeriales</taxon>
        <taxon>Saccharataceae</taxon>
        <taxon>Saccharata</taxon>
    </lineage>
</organism>
<dbReference type="OrthoDB" id="4757095at2759"/>
<evidence type="ECO:0000259" key="3">
    <source>
        <dbReference type="Pfam" id="PF24864"/>
    </source>
</evidence>
<evidence type="ECO:0000313" key="5">
    <source>
        <dbReference type="Proteomes" id="UP000799776"/>
    </source>
</evidence>
<feature type="compositionally biased region" description="Low complexity" evidence="1">
    <location>
        <begin position="71"/>
        <end position="95"/>
    </location>
</feature>
<dbReference type="AlphaFoldDB" id="A0A9P4LXH0"/>
<name>A0A9P4LXH0_9PEZI</name>
<sequence>MHDAVKSALYICLMPFCLPCLLVTYRRRSRRRTCVMISHDITLETEHSDLTRPAVRPLPSRKRALTIRQQPESSPNPATTSTTPPSHISTTTEPPAQKTLSQAQSPLFAKLPAEIRLLIYAEVLGGETLHMRARDRRITHLKCRWPRASPQDCWDLEVHHSIFHGQPLSTSTSTHAPSDSASQPQQQQRAAPSGLLALPLTCRRAYTEALPTLYTTNTFDFDHADTLANLSATLLPARWHLLTHISLLLDYPSHTIRNPLHTRPSWLRLWRLIASIQSLQTLRLSLLDRVVADGVVGAATGRRRRSWRLSRESEDRLLEPLMRVTGLRVFEVRVPWEAGEGLAEGVQTPFVVIRPEGRGRGKAGLRRRAQEVDSTGDSEGF</sequence>
<feature type="region of interest" description="Disordered" evidence="1">
    <location>
        <begin position="166"/>
        <end position="190"/>
    </location>
</feature>
<feature type="region of interest" description="Disordered" evidence="1">
    <location>
        <begin position="359"/>
        <end position="381"/>
    </location>
</feature>
<feature type="compositionally biased region" description="Low complexity" evidence="1">
    <location>
        <begin position="176"/>
        <end position="190"/>
    </location>
</feature>
<proteinExistence type="predicted"/>
<feature type="domain" description="DUF7730" evidence="3">
    <location>
        <begin position="101"/>
        <end position="340"/>
    </location>
</feature>
<comment type="caution">
    <text evidence="4">The sequence shown here is derived from an EMBL/GenBank/DDBJ whole genome shotgun (WGS) entry which is preliminary data.</text>
</comment>
<keyword evidence="2" id="KW-0812">Transmembrane</keyword>
<keyword evidence="2" id="KW-1133">Transmembrane helix</keyword>